<dbReference type="SUPFAM" id="SSF51735">
    <property type="entry name" value="NAD(P)-binding Rossmann-fold domains"/>
    <property type="match status" value="1"/>
</dbReference>
<comment type="caution">
    <text evidence="5">The sequence shown here is derived from an EMBL/GenBank/DDBJ whole genome shotgun (WGS) entry which is preliminary data.</text>
</comment>
<dbReference type="InterPro" id="IPR036291">
    <property type="entry name" value="NAD(P)-bd_dom_sf"/>
</dbReference>
<gene>
    <name evidence="5" type="ORF">LCGC14_1901690</name>
</gene>
<protein>
    <recommendedName>
        <fullName evidence="4">NAD(P)-binding domain-containing protein</fullName>
    </recommendedName>
</protein>
<accession>A0A0F9FWE6</accession>
<evidence type="ECO:0000256" key="1">
    <source>
        <dbReference type="ARBA" id="ARBA00001911"/>
    </source>
</evidence>
<dbReference type="Gene3D" id="3.40.50.720">
    <property type="entry name" value="NAD(P)-binding Rossmann-like Domain"/>
    <property type="match status" value="1"/>
</dbReference>
<evidence type="ECO:0000256" key="3">
    <source>
        <dbReference type="ARBA" id="ARBA00023239"/>
    </source>
</evidence>
<dbReference type="PANTHER" id="PTHR43000">
    <property type="entry name" value="DTDP-D-GLUCOSE 4,6-DEHYDRATASE-RELATED"/>
    <property type="match status" value="1"/>
</dbReference>
<feature type="domain" description="NAD(P)-binding" evidence="4">
    <location>
        <begin position="4"/>
        <end position="299"/>
    </location>
</feature>
<evidence type="ECO:0000313" key="5">
    <source>
        <dbReference type="EMBL" id="KKL90739.1"/>
    </source>
</evidence>
<dbReference type="CDD" id="cd05246">
    <property type="entry name" value="dTDP_GD_SDR_e"/>
    <property type="match status" value="1"/>
</dbReference>
<dbReference type="AlphaFoldDB" id="A0A0F9FWE6"/>
<dbReference type="GO" id="GO:0008460">
    <property type="term" value="F:dTDP-glucose 4,6-dehydratase activity"/>
    <property type="evidence" value="ECO:0007669"/>
    <property type="project" value="InterPro"/>
</dbReference>
<dbReference type="NCBIfam" id="TIGR01181">
    <property type="entry name" value="dTDP_gluc_dehyt"/>
    <property type="match status" value="1"/>
</dbReference>
<keyword evidence="2" id="KW-0520">NAD</keyword>
<evidence type="ECO:0000259" key="4">
    <source>
        <dbReference type="Pfam" id="PF16363"/>
    </source>
</evidence>
<comment type="cofactor">
    <cofactor evidence="1">
        <name>NAD(+)</name>
        <dbReference type="ChEBI" id="CHEBI:57540"/>
    </cofactor>
</comment>
<evidence type="ECO:0000256" key="2">
    <source>
        <dbReference type="ARBA" id="ARBA00023027"/>
    </source>
</evidence>
<dbReference type="GO" id="GO:0009225">
    <property type="term" value="P:nucleotide-sugar metabolic process"/>
    <property type="evidence" value="ECO:0007669"/>
    <property type="project" value="InterPro"/>
</dbReference>
<keyword evidence="3" id="KW-0456">Lyase</keyword>
<dbReference type="Pfam" id="PF16363">
    <property type="entry name" value="GDP_Man_Dehyd"/>
    <property type="match status" value="1"/>
</dbReference>
<organism evidence="5">
    <name type="scientific">marine sediment metagenome</name>
    <dbReference type="NCBI Taxonomy" id="412755"/>
    <lineage>
        <taxon>unclassified sequences</taxon>
        <taxon>metagenomes</taxon>
        <taxon>ecological metagenomes</taxon>
    </lineage>
</organism>
<dbReference type="InterPro" id="IPR005888">
    <property type="entry name" value="dTDP_Gluc_deHydtase"/>
</dbReference>
<dbReference type="EMBL" id="LAZR01019931">
    <property type="protein sequence ID" value="KKL90739.1"/>
    <property type="molecule type" value="Genomic_DNA"/>
</dbReference>
<name>A0A0F9FWE6_9ZZZZ</name>
<dbReference type="InterPro" id="IPR016040">
    <property type="entry name" value="NAD(P)-bd_dom"/>
</dbReference>
<sequence length="313" mass="35596">MKILISGTAGFIFSNFVIYALQHTDWDIVSIDKLTYAGSLLNVPQVKRHKLYIGDVCDYHFVRKVFEIEKPDIVIHAAAESHVDNSIESSNAFVTTNVTGTHSMLEAALHVHTPQKFINISTDEVYGSVEEGHSLETDMLEPRSPYSSTKASADLLGQSYFVTHGLPVITTRCSNNFGPRQHVEKFLPKVITNILTEQKIPLYGDGKNMREWIYVKDNFGALVKIIENGEPGEVYNISSGFEKQNIEVLKTIFDIMGGEELLEYVADRKGHDRRYSVDCSKLRALGWEPQYPFENALEHTIGWYKANTWFWRK</sequence>
<reference evidence="5" key="1">
    <citation type="journal article" date="2015" name="Nature">
        <title>Complex archaea that bridge the gap between prokaryotes and eukaryotes.</title>
        <authorList>
            <person name="Spang A."/>
            <person name="Saw J.H."/>
            <person name="Jorgensen S.L."/>
            <person name="Zaremba-Niedzwiedzka K."/>
            <person name="Martijn J."/>
            <person name="Lind A.E."/>
            <person name="van Eijk R."/>
            <person name="Schleper C."/>
            <person name="Guy L."/>
            <person name="Ettema T.J."/>
        </authorList>
    </citation>
    <scope>NUCLEOTIDE SEQUENCE</scope>
</reference>
<proteinExistence type="predicted"/>
<dbReference type="Gene3D" id="3.90.25.10">
    <property type="entry name" value="UDP-galactose 4-epimerase, domain 1"/>
    <property type="match status" value="1"/>
</dbReference>